<sequence>MKCSENRYEPAMPIPFNTQEDHKDWHLEHQNHGKLQRWHDFVRQDGDSNIYHKGGTAGTHQLGGSKPMNHSPNMKNIKNQGRTLQPAVKGSLRARNQGCHNLRYEQVMGRQGKGRMKKTSGLCTLNNLVIGSVFVFTLAHQRRADRKQKQVWQTLGPTMDGTEHKYWMSAETVYKRQERKGKKAILPYLTTVEQEVRRRIKRDKRSFVDNLAKHIEEAAAQSLYKIN</sequence>
<name>A0A9X0D5S2_9CNID</name>
<organism evidence="1 2">
    <name type="scientific">Desmophyllum pertusum</name>
    <dbReference type="NCBI Taxonomy" id="174260"/>
    <lineage>
        <taxon>Eukaryota</taxon>
        <taxon>Metazoa</taxon>
        <taxon>Cnidaria</taxon>
        <taxon>Anthozoa</taxon>
        <taxon>Hexacorallia</taxon>
        <taxon>Scleractinia</taxon>
        <taxon>Caryophylliina</taxon>
        <taxon>Caryophylliidae</taxon>
        <taxon>Desmophyllum</taxon>
    </lineage>
</organism>
<dbReference type="Proteomes" id="UP001163046">
    <property type="component" value="Unassembled WGS sequence"/>
</dbReference>
<keyword evidence="2" id="KW-1185">Reference proteome</keyword>
<evidence type="ECO:0000313" key="2">
    <source>
        <dbReference type="Proteomes" id="UP001163046"/>
    </source>
</evidence>
<dbReference type="EMBL" id="MU825873">
    <property type="protein sequence ID" value="KAJ7387900.1"/>
    <property type="molecule type" value="Genomic_DNA"/>
</dbReference>
<proteinExistence type="predicted"/>
<gene>
    <name evidence="1" type="ORF">OS493_001250</name>
</gene>
<accession>A0A9X0D5S2</accession>
<dbReference type="AlphaFoldDB" id="A0A9X0D5S2"/>
<reference evidence="1" key="1">
    <citation type="submission" date="2023-01" db="EMBL/GenBank/DDBJ databases">
        <title>Genome assembly of the deep-sea coral Lophelia pertusa.</title>
        <authorList>
            <person name="Herrera S."/>
            <person name="Cordes E."/>
        </authorList>
    </citation>
    <scope>NUCLEOTIDE SEQUENCE</scope>
    <source>
        <strain evidence="1">USNM1676648</strain>
        <tissue evidence="1">Polyp</tissue>
    </source>
</reference>
<comment type="caution">
    <text evidence="1">The sequence shown here is derived from an EMBL/GenBank/DDBJ whole genome shotgun (WGS) entry which is preliminary data.</text>
</comment>
<dbReference type="OrthoDB" id="7434275at2759"/>
<evidence type="ECO:0000313" key="1">
    <source>
        <dbReference type="EMBL" id="KAJ7387900.1"/>
    </source>
</evidence>
<protein>
    <submittedName>
        <fullName evidence="1">Uncharacterized protein</fullName>
    </submittedName>
</protein>